<protein>
    <submittedName>
        <fullName evidence="2">Uncharacterized protein</fullName>
    </submittedName>
</protein>
<dbReference type="Proteomes" id="UP000678393">
    <property type="component" value="Unassembled WGS sequence"/>
</dbReference>
<sequence length="72" mass="8222">RNLALKQKTRQSSNSTTFPERGLSSHAVDGNRRNIFDEQSSCSQTGVQWEPSWEVQFNLPVIISNVIVFNRD</sequence>
<feature type="non-terminal residue" evidence="2">
    <location>
        <position position="72"/>
    </location>
</feature>
<dbReference type="InterPro" id="IPR008979">
    <property type="entry name" value="Galactose-bd-like_sf"/>
</dbReference>
<comment type="caution">
    <text evidence="2">The sequence shown here is derived from an EMBL/GenBank/DDBJ whole genome shotgun (WGS) entry which is preliminary data.</text>
</comment>
<proteinExistence type="predicted"/>
<organism evidence="2 3">
    <name type="scientific">Candidula unifasciata</name>
    <dbReference type="NCBI Taxonomy" id="100452"/>
    <lineage>
        <taxon>Eukaryota</taxon>
        <taxon>Metazoa</taxon>
        <taxon>Spiralia</taxon>
        <taxon>Lophotrochozoa</taxon>
        <taxon>Mollusca</taxon>
        <taxon>Gastropoda</taxon>
        <taxon>Heterobranchia</taxon>
        <taxon>Euthyneura</taxon>
        <taxon>Panpulmonata</taxon>
        <taxon>Eupulmonata</taxon>
        <taxon>Stylommatophora</taxon>
        <taxon>Helicina</taxon>
        <taxon>Helicoidea</taxon>
        <taxon>Geomitridae</taxon>
        <taxon>Candidula</taxon>
    </lineage>
</organism>
<feature type="non-terminal residue" evidence="2">
    <location>
        <position position="1"/>
    </location>
</feature>
<dbReference type="Gene3D" id="2.60.120.260">
    <property type="entry name" value="Galactose-binding domain-like"/>
    <property type="match status" value="1"/>
</dbReference>
<feature type="region of interest" description="Disordered" evidence="1">
    <location>
        <begin position="1"/>
        <end position="30"/>
    </location>
</feature>
<evidence type="ECO:0000256" key="1">
    <source>
        <dbReference type="SAM" id="MobiDB-lite"/>
    </source>
</evidence>
<dbReference type="AlphaFoldDB" id="A0A8S3YSM9"/>
<gene>
    <name evidence="2" type="ORF">CUNI_LOCUS2804</name>
</gene>
<evidence type="ECO:0000313" key="2">
    <source>
        <dbReference type="EMBL" id="CAG5117246.1"/>
    </source>
</evidence>
<accession>A0A8S3YSM9</accession>
<evidence type="ECO:0000313" key="3">
    <source>
        <dbReference type="Proteomes" id="UP000678393"/>
    </source>
</evidence>
<dbReference type="PANTHER" id="PTHR45713">
    <property type="entry name" value="FTP DOMAIN-CONTAINING PROTEIN"/>
    <property type="match status" value="1"/>
</dbReference>
<name>A0A8S3YSM9_9EUPU</name>
<dbReference type="SUPFAM" id="SSF49785">
    <property type="entry name" value="Galactose-binding domain-like"/>
    <property type="match status" value="1"/>
</dbReference>
<reference evidence="2" key="1">
    <citation type="submission" date="2021-04" db="EMBL/GenBank/DDBJ databases">
        <authorList>
            <consortium name="Molecular Ecology Group"/>
        </authorList>
    </citation>
    <scope>NUCLEOTIDE SEQUENCE</scope>
</reference>
<dbReference type="InterPro" id="IPR051941">
    <property type="entry name" value="BG_Antigen-Binding_Lectin"/>
</dbReference>
<dbReference type="PANTHER" id="PTHR45713:SF6">
    <property type="entry name" value="F5_8 TYPE C DOMAIN-CONTAINING PROTEIN"/>
    <property type="match status" value="1"/>
</dbReference>
<keyword evidence="3" id="KW-1185">Reference proteome</keyword>
<dbReference type="EMBL" id="CAJHNH020000372">
    <property type="protein sequence ID" value="CAG5117246.1"/>
    <property type="molecule type" value="Genomic_DNA"/>
</dbReference>